<evidence type="ECO:0000259" key="5">
    <source>
        <dbReference type="PROSITE" id="PS50931"/>
    </source>
</evidence>
<dbReference type="Gene3D" id="1.10.10.10">
    <property type="entry name" value="Winged helix-like DNA-binding domain superfamily/Winged helix DNA-binding domain"/>
    <property type="match status" value="1"/>
</dbReference>
<dbReference type="InterPro" id="IPR036388">
    <property type="entry name" value="WH-like_DNA-bd_sf"/>
</dbReference>
<dbReference type="Gene3D" id="3.40.190.10">
    <property type="entry name" value="Periplasmic binding protein-like II"/>
    <property type="match status" value="2"/>
</dbReference>
<evidence type="ECO:0000313" key="7">
    <source>
        <dbReference type="Proteomes" id="UP000475249"/>
    </source>
</evidence>
<dbReference type="RefSeq" id="WP_161433273.1">
    <property type="nucleotide sequence ID" value="NZ_WXYO01000001.1"/>
</dbReference>
<evidence type="ECO:0000313" key="6">
    <source>
        <dbReference type="EMBL" id="NAS10462.1"/>
    </source>
</evidence>
<evidence type="ECO:0000256" key="4">
    <source>
        <dbReference type="ARBA" id="ARBA00023163"/>
    </source>
</evidence>
<dbReference type="EMBL" id="WXYO01000001">
    <property type="protein sequence ID" value="NAS10462.1"/>
    <property type="molecule type" value="Genomic_DNA"/>
</dbReference>
<keyword evidence="3" id="KW-0238">DNA-binding</keyword>
<dbReference type="Pfam" id="PF03466">
    <property type="entry name" value="LysR_substrate"/>
    <property type="match status" value="1"/>
</dbReference>
<gene>
    <name evidence="6" type="ORF">GTQ38_00510</name>
</gene>
<proteinExistence type="inferred from homology"/>
<keyword evidence="7" id="KW-1185">Reference proteome</keyword>
<dbReference type="PANTHER" id="PTHR30346:SF0">
    <property type="entry name" value="HCA OPERON TRANSCRIPTIONAL ACTIVATOR HCAR"/>
    <property type="match status" value="1"/>
</dbReference>
<comment type="similarity">
    <text evidence="1">Belongs to the LysR transcriptional regulatory family.</text>
</comment>
<dbReference type="InterPro" id="IPR000847">
    <property type="entry name" value="LysR_HTH_N"/>
</dbReference>
<dbReference type="GO" id="GO:0003677">
    <property type="term" value="F:DNA binding"/>
    <property type="evidence" value="ECO:0007669"/>
    <property type="project" value="UniProtKB-KW"/>
</dbReference>
<dbReference type="SUPFAM" id="SSF53850">
    <property type="entry name" value="Periplasmic binding protein-like II"/>
    <property type="match status" value="1"/>
</dbReference>
<dbReference type="AlphaFoldDB" id="A0A6L9E788"/>
<protein>
    <submittedName>
        <fullName evidence="6">LysR family transcriptional regulator</fullName>
    </submittedName>
</protein>
<name>A0A6L9E788_9FLAO</name>
<reference evidence="6 7" key="1">
    <citation type="submission" date="2020-01" db="EMBL/GenBank/DDBJ databases">
        <title>Bacteria diversity of Porities sp.</title>
        <authorList>
            <person name="Wang G."/>
        </authorList>
    </citation>
    <scope>NUCLEOTIDE SEQUENCE [LARGE SCALE GENOMIC DNA]</scope>
    <source>
        <strain evidence="6 7">R33</strain>
    </source>
</reference>
<keyword evidence="2" id="KW-0805">Transcription regulation</keyword>
<dbReference type="GO" id="GO:0003700">
    <property type="term" value="F:DNA-binding transcription factor activity"/>
    <property type="evidence" value="ECO:0007669"/>
    <property type="project" value="InterPro"/>
</dbReference>
<feature type="domain" description="HTH lysR-type" evidence="5">
    <location>
        <begin position="5"/>
        <end position="62"/>
    </location>
</feature>
<dbReference type="Proteomes" id="UP000475249">
    <property type="component" value="Unassembled WGS sequence"/>
</dbReference>
<dbReference type="InterPro" id="IPR005119">
    <property type="entry name" value="LysR_subst-bd"/>
</dbReference>
<dbReference type="GO" id="GO:0032993">
    <property type="term" value="C:protein-DNA complex"/>
    <property type="evidence" value="ECO:0007669"/>
    <property type="project" value="TreeGrafter"/>
</dbReference>
<dbReference type="PROSITE" id="PS50931">
    <property type="entry name" value="HTH_LYSR"/>
    <property type="match status" value="1"/>
</dbReference>
<dbReference type="InterPro" id="IPR036390">
    <property type="entry name" value="WH_DNA-bd_sf"/>
</dbReference>
<sequence>MSYQLELRHFRYFLAVAEELHFRKAAEKLFISQPGLSRQIKQMEEVLGVSLLTRSKKKVSLTPAGKYFKEEIEFVLNHLALTEAELKSIGQGHAGTLRIGFLGSAMQNVIPDLLLDLKKEFPRIQTSLEELSNRSQVNAVLKDRLDIGFVRLARVPKGMEIRPVFEDTFSLVLPEGHPVDEHDFKGMQQFSEEEFILFDQDYSPLYFDTVMSICEDAGFSPKISHKSVHAQTIFRLVENGMGIAIVPTALQYGFRLNLKLIQLSSIPQRAILSVIWKADNRNRALRNCMGLLLDDKL</sequence>
<organism evidence="6 7">
    <name type="scientific">Poritiphilus flavus</name>
    <dbReference type="NCBI Taxonomy" id="2697053"/>
    <lineage>
        <taxon>Bacteria</taxon>
        <taxon>Pseudomonadati</taxon>
        <taxon>Bacteroidota</taxon>
        <taxon>Flavobacteriia</taxon>
        <taxon>Flavobacteriales</taxon>
        <taxon>Flavobacteriaceae</taxon>
        <taxon>Poritiphilus</taxon>
    </lineage>
</organism>
<evidence type="ECO:0000256" key="2">
    <source>
        <dbReference type="ARBA" id="ARBA00023015"/>
    </source>
</evidence>
<accession>A0A6L9E788</accession>
<dbReference type="PANTHER" id="PTHR30346">
    <property type="entry name" value="TRANSCRIPTIONAL DUAL REGULATOR HCAR-RELATED"/>
    <property type="match status" value="1"/>
</dbReference>
<keyword evidence="4" id="KW-0804">Transcription</keyword>
<dbReference type="Pfam" id="PF00126">
    <property type="entry name" value="HTH_1"/>
    <property type="match status" value="1"/>
</dbReference>
<dbReference type="SUPFAM" id="SSF46785">
    <property type="entry name" value="Winged helix' DNA-binding domain"/>
    <property type="match status" value="1"/>
</dbReference>
<evidence type="ECO:0000256" key="1">
    <source>
        <dbReference type="ARBA" id="ARBA00009437"/>
    </source>
</evidence>
<dbReference type="PRINTS" id="PR00039">
    <property type="entry name" value="HTHLYSR"/>
</dbReference>
<dbReference type="FunFam" id="1.10.10.10:FF:000001">
    <property type="entry name" value="LysR family transcriptional regulator"/>
    <property type="match status" value="1"/>
</dbReference>
<comment type="caution">
    <text evidence="6">The sequence shown here is derived from an EMBL/GenBank/DDBJ whole genome shotgun (WGS) entry which is preliminary data.</text>
</comment>
<evidence type="ECO:0000256" key="3">
    <source>
        <dbReference type="ARBA" id="ARBA00023125"/>
    </source>
</evidence>